<dbReference type="Pfam" id="PF07244">
    <property type="entry name" value="POTRA"/>
    <property type="match status" value="5"/>
</dbReference>
<dbReference type="GO" id="GO:0009279">
    <property type="term" value="C:cell outer membrane"/>
    <property type="evidence" value="ECO:0007669"/>
    <property type="project" value="UniProtKB-UniRule"/>
</dbReference>
<dbReference type="NCBIfam" id="TIGR03303">
    <property type="entry name" value="OM_YaeT"/>
    <property type="match status" value="1"/>
</dbReference>
<dbReference type="PROSITE" id="PS51779">
    <property type="entry name" value="POTRA"/>
    <property type="match status" value="2"/>
</dbReference>
<keyword evidence="6" id="KW-0998">Cell outer membrane</keyword>
<dbReference type="Gene3D" id="3.10.20.310">
    <property type="entry name" value="membrane protein fhac"/>
    <property type="match status" value="5"/>
</dbReference>
<dbReference type="InterPro" id="IPR034746">
    <property type="entry name" value="POTRA"/>
</dbReference>
<organism evidence="10 11">
    <name type="scientific">Mucilaginibacter arboris</name>
    <dbReference type="NCBI Taxonomy" id="2682090"/>
    <lineage>
        <taxon>Bacteria</taxon>
        <taxon>Pseudomonadati</taxon>
        <taxon>Bacteroidota</taxon>
        <taxon>Sphingobacteriia</taxon>
        <taxon>Sphingobacteriales</taxon>
        <taxon>Sphingobacteriaceae</taxon>
        <taxon>Mucilaginibacter</taxon>
    </lineage>
</organism>
<keyword evidence="2" id="KW-1134">Transmembrane beta strand</keyword>
<evidence type="ECO:0000256" key="6">
    <source>
        <dbReference type="ARBA" id="ARBA00023237"/>
    </source>
</evidence>
<evidence type="ECO:0000256" key="4">
    <source>
        <dbReference type="ARBA" id="ARBA00022729"/>
    </source>
</evidence>
<feature type="chain" id="PRO_5029909168" description="Outer membrane protein assembly factor BamA" evidence="8">
    <location>
        <begin position="20"/>
        <end position="853"/>
    </location>
</feature>
<keyword evidence="4 8" id="KW-0732">Signal</keyword>
<comment type="subcellular location">
    <subcellularLocation>
        <location evidence="1">Membrane</location>
    </subcellularLocation>
</comment>
<dbReference type="RefSeq" id="WP_157564838.1">
    <property type="nucleotide sequence ID" value="NZ_WPIK01000004.1"/>
</dbReference>
<feature type="domain" description="POTRA" evidence="9">
    <location>
        <begin position="44"/>
        <end position="117"/>
    </location>
</feature>
<dbReference type="AlphaFoldDB" id="A0A7K1SUA5"/>
<accession>A0A7K1SUA5</accession>
<evidence type="ECO:0000259" key="9">
    <source>
        <dbReference type="PROSITE" id="PS51779"/>
    </source>
</evidence>
<comment type="caution">
    <text evidence="10">The sequence shown here is derived from an EMBL/GenBank/DDBJ whole genome shotgun (WGS) entry which is preliminary data.</text>
</comment>
<feature type="signal peptide" evidence="8">
    <location>
        <begin position="1"/>
        <end position="19"/>
    </location>
</feature>
<evidence type="ECO:0000256" key="3">
    <source>
        <dbReference type="ARBA" id="ARBA00022692"/>
    </source>
</evidence>
<keyword evidence="11" id="KW-1185">Reference proteome</keyword>
<evidence type="ECO:0000256" key="7">
    <source>
        <dbReference type="NCBIfam" id="TIGR03303"/>
    </source>
</evidence>
<gene>
    <name evidence="10" type="primary">bamA</name>
    <name evidence="10" type="ORF">GO621_05140</name>
</gene>
<dbReference type="Gene3D" id="2.40.160.50">
    <property type="entry name" value="membrane protein fhac: a member of the omp85/tpsb transporter family"/>
    <property type="match status" value="1"/>
</dbReference>
<protein>
    <recommendedName>
        <fullName evidence="7">Outer membrane protein assembly factor BamA</fullName>
    </recommendedName>
</protein>
<feature type="domain" description="POTRA" evidence="9">
    <location>
        <begin position="376"/>
        <end position="452"/>
    </location>
</feature>
<evidence type="ECO:0000313" key="10">
    <source>
        <dbReference type="EMBL" id="MVN20919.1"/>
    </source>
</evidence>
<dbReference type="PANTHER" id="PTHR12815:SF47">
    <property type="entry name" value="TRANSLOCATION AND ASSEMBLY MODULE SUBUNIT TAMA"/>
    <property type="match status" value="1"/>
</dbReference>
<evidence type="ECO:0000256" key="2">
    <source>
        <dbReference type="ARBA" id="ARBA00022452"/>
    </source>
</evidence>
<proteinExistence type="predicted"/>
<reference evidence="10 11" key="1">
    <citation type="submission" date="2019-12" db="EMBL/GenBank/DDBJ databases">
        <title>Mucilaginibacter sp. HMF7410 genome sequencing and assembly.</title>
        <authorList>
            <person name="Kang H."/>
            <person name="Cha I."/>
            <person name="Kim H."/>
            <person name="Joh K."/>
        </authorList>
    </citation>
    <scope>NUCLEOTIDE SEQUENCE [LARGE SCALE GENOMIC DNA]</scope>
    <source>
        <strain evidence="10 11">HMF7410</strain>
    </source>
</reference>
<sequence length="853" mass="95611">MNRYFLALIFCTISSAVLAQVGRQATATQVLPADSLSYLNPKELTIGAVTVTGSQYLDKDVLIKISQLNKGDKITVPSDATSNVIKNLWLQGLFDDVKLLYTLRNDTINFEINVKERPRLSKMNLKGIRKGEVEDVQKKLKDKTGKIVNENLLNTTTAIIKKHFAEKGYLNTTVDIKQRKDAGEANSMILDVYIDKKTKVKVNSIAFTGNTAFKDAKLKKYLKKTREKKWYNLFGSKKFLRDKYEEDKQTLVSKMQGNGYRDAEVLSDSVWKNNEETVNIKIKIYEGPKYYFGNITWSGNAKYPTKILNTLLRIKKGDVFSEEELNKRLSGSPNGDDISSLYLNDGYLTYQTDPVQTRIHNDTIDVDLRVYEGPQYTINNVIIKGNEVTNDKVIRREIRTKPGQKFSKEAIVRSTQAITQLGNFDEQKIDPRPTNINPNDGTVDILYNVVEKPSDQIELSGGFGGGSIVGTLGLTFNNFSLRNIFNLKAYKPLPKGDGEKLSLRGQANGKNYQNFSFTYSEPWFGGKKPVNFGITAYTQLQSNGNNGLNGYAAVSKNDPAYYGVTINGVSATIGKQLKWPDDYFNLSHTLSFDHYNLVNYPGYLFSNGKSINIKLTETLSRYSLDAPIFPTSGSNIRITAQFTPPYSLFNNVNYSIATAQERYHFVEYYKAKFEGQWFQKIYGKLVLKAQSQFGFLSSYNSAVGQSPFERFKLGGDGMQSYQFLQGSEIIGLRGYENFDIVPLGSNINTASTSGSPIFDKFQLELRHPVIASQSATIFLLAFTEGGNTWNSFNEFAPFNIRRSAGIGARIFLPIFGLLGLDYGYGFDAIPGLPTANKGHFHFSIAQSLSGSFN</sequence>
<dbReference type="InterPro" id="IPR010827">
    <property type="entry name" value="BamA/TamA_POTRA"/>
</dbReference>
<evidence type="ECO:0000256" key="8">
    <source>
        <dbReference type="SAM" id="SignalP"/>
    </source>
</evidence>
<dbReference type="InterPro" id="IPR039910">
    <property type="entry name" value="D15-like"/>
</dbReference>
<dbReference type="GO" id="GO:0071709">
    <property type="term" value="P:membrane assembly"/>
    <property type="evidence" value="ECO:0007669"/>
    <property type="project" value="InterPro"/>
</dbReference>
<evidence type="ECO:0000256" key="1">
    <source>
        <dbReference type="ARBA" id="ARBA00004370"/>
    </source>
</evidence>
<keyword evidence="5" id="KW-0472">Membrane</keyword>
<evidence type="ECO:0000256" key="5">
    <source>
        <dbReference type="ARBA" id="ARBA00023136"/>
    </source>
</evidence>
<dbReference type="PIRSF" id="PIRSF006076">
    <property type="entry name" value="OM_assembly_OMP85"/>
    <property type="match status" value="1"/>
</dbReference>
<dbReference type="InterPro" id="IPR023707">
    <property type="entry name" value="OM_assembly_BamA"/>
</dbReference>
<name>A0A7K1SUA5_9SPHI</name>
<keyword evidence="3" id="KW-0812">Transmembrane</keyword>
<evidence type="ECO:0000313" key="11">
    <source>
        <dbReference type="Proteomes" id="UP000462014"/>
    </source>
</evidence>
<dbReference type="Proteomes" id="UP000462014">
    <property type="component" value="Unassembled WGS sequence"/>
</dbReference>
<dbReference type="PANTHER" id="PTHR12815">
    <property type="entry name" value="SORTING AND ASSEMBLY MACHINERY SAMM50 PROTEIN FAMILY MEMBER"/>
    <property type="match status" value="1"/>
</dbReference>
<dbReference type="EMBL" id="WPIK01000004">
    <property type="protein sequence ID" value="MVN20919.1"/>
    <property type="molecule type" value="Genomic_DNA"/>
</dbReference>